<organism evidence="2 3">
    <name type="scientific">Crenichthys baileyi</name>
    <name type="common">White River springfish</name>
    <dbReference type="NCBI Taxonomy" id="28760"/>
    <lineage>
        <taxon>Eukaryota</taxon>
        <taxon>Metazoa</taxon>
        <taxon>Chordata</taxon>
        <taxon>Craniata</taxon>
        <taxon>Vertebrata</taxon>
        <taxon>Euteleostomi</taxon>
        <taxon>Actinopterygii</taxon>
        <taxon>Neopterygii</taxon>
        <taxon>Teleostei</taxon>
        <taxon>Neoteleostei</taxon>
        <taxon>Acanthomorphata</taxon>
        <taxon>Ovalentaria</taxon>
        <taxon>Atherinomorphae</taxon>
        <taxon>Cyprinodontiformes</taxon>
        <taxon>Goodeidae</taxon>
        <taxon>Crenichthys</taxon>
    </lineage>
</organism>
<dbReference type="Proteomes" id="UP001311232">
    <property type="component" value="Unassembled WGS sequence"/>
</dbReference>
<evidence type="ECO:0000256" key="1">
    <source>
        <dbReference type="SAM" id="MobiDB-lite"/>
    </source>
</evidence>
<proteinExistence type="predicted"/>
<evidence type="ECO:0000313" key="3">
    <source>
        <dbReference type="Proteomes" id="UP001311232"/>
    </source>
</evidence>
<accession>A0AAV9SJ93</accession>
<sequence length="107" mass="11309">MGPEEPHSLVTEGESTAVKGGEGVTYFPDRPQPRLRTWNKSGKSRAKICLWTEPKHLPPQHHSGGPVVQVGSTSGALRHSEQPLMQNTSTGGKEKGGSESTPAGPTA</sequence>
<protein>
    <submittedName>
        <fullName evidence="2">Uncharacterized protein</fullName>
    </submittedName>
</protein>
<comment type="caution">
    <text evidence="2">The sequence shown here is derived from an EMBL/GenBank/DDBJ whole genome shotgun (WGS) entry which is preliminary data.</text>
</comment>
<keyword evidence="3" id="KW-1185">Reference proteome</keyword>
<feature type="region of interest" description="Disordered" evidence="1">
    <location>
        <begin position="1"/>
        <end position="107"/>
    </location>
</feature>
<dbReference type="AlphaFoldDB" id="A0AAV9SJ93"/>
<name>A0AAV9SJ93_9TELE</name>
<reference evidence="2 3" key="1">
    <citation type="submission" date="2021-06" db="EMBL/GenBank/DDBJ databases">
        <authorList>
            <person name="Palmer J.M."/>
        </authorList>
    </citation>
    <scope>NUCLEOTIDE SEQUENCE [LARGE SCALE GENOMIC DNA]</scope>
    <source>
        <strain evidence="2 3">MEX-2019</strain>
        <tissue evidence="2">Muscle</tissue>
    </source>
</reference>
<gene>
    <name evidence="2" type="ORF">CRENBAI_009304</name>
</gene>
<dbReference type="EMBL" id="JAHHUM010000308">
    <property type="protein sequence ID" value="KAK5621357.1"/>
    <property type="molecule type" value="Genomic_DNA"/>
</dbReference>
<evidence type="ECO:0000313" key="2">
    <source>
        <dbReference type="EMBL" id="KAK5621357.1"/>
    </source>
</evidence>